<dbReference type="PROSITE" id="PS52016">
    <property type="entry name" value="TONB_DEPENDENT_REC_3"/>
    <property type="match status" value="1"/>
</dbReference>
<evidence type="ECO:0000256" key="3">
    <source>
        <dbReference type="ARBA" id="ARBA00022448"/>
    </source>
</evidence>
<dbReference type="InterPro" id="IPR036942">
    <property type="entry name" value="Beta-barrel_TonB_sf"/>
</dbReference>
<evidence type="ECO:0000259" key="14">
    <source>
        <dbReference type="Pfam" id="PF07715"/>
    </source>
</evidence>
<keyword evidence="6 11" id="KW-0798">TonB box</keyword>
<feature type="domain" description="TonB-dependent receptor-like beta-barrel" evidence="13">
    <location>
        <begin position="259"/>
        <end position="712"/>
    </location>
</feature>
<keyword evidence="9 10" id="KW-0998">Cell outer membrane</keyword>
<dbReference type="Gene3D" id="2.170.130.10">
    <property type="entry name" value="TonB-dependent receptor, plug domain"/>
    <property type="match status" value="1"/>
</dbReference>
<dbReference type="GO" id="GO:0009279">
    <property type="term" value="C:cell outer membrane"/>
    <property type="evidence" value="ECO:0007669"/>
    <property type="project" value="UniProtKB-SubCell"/>
</dbReference>
<evidence type="ECO:0000313" key="16">
    <source>
        <dbReference type="Proteomes" id="UP000000383"/>
    </source>
</evidence>
<reference evidence="16" key="1">
    <citation type="submission" date="2010-05" db="EMBL/GenBank/DDBJ databases">
        <title>Complete sequence of Methylotenera sp. 301.</title>
        <authorList>
            <person name="Lucas S."/>
            <person name="Copeland A."/>
            <person name="Lapidus A."/>
            <person name="Cheng J.-F."/>
            <person name="Bruce D."/>
            <person name="Goodwin L."/>
            <person name="Pitluck S."/>
            <person name="Clum A."/>
            <person name="Land M."/>
            <person name="Hauser L."/>
            <person name="Kyrpides N."/>
            <person name="Ivanova N."/>
            <person name="Chistoservova L."/>
            <person name="Kalyuzhnaya M."/>
            <person name="Woyke T."/>
        </authorList>
    </citation>
    <scope>NUCLEOTIDE SEQUENCE [LARGE SCALE GENOMIC DNA]</scope>
    <source>
        <strain evidence="16">301</strain>
    </source>
</reference>
<dbReference type="EMBL" id="CP002056">
    <property type="protein sequence ID" value="ADI30887.1"/>
    <property type="molecule type" value="Genomic_DNA"/>
</dbReference>
<evidence type="ECO:0000256" key="5">
    <source>
        <dbReference type="ARBA" id="ARBA00022692"/>
    </source>
</evidence>
<dbReference type="AlphaFoldDB" id="D7DN86"/>
<dbReference type="PANTHER" id="PTHR32552">
    <property type="entry name" value="FERRICHROME IRON RECEPTOR-RELATED"/>
    <property type="match status" value="1"/>
</dbReference>
<comment type="subcellular location">
    <subcellularLocation>
        <location evidence="1 10">Cell outer membrane</location>
        <topology evidence="1 10">Multi-pass membrane protein</topology>
    </subcellularLocation>
</comment>
<dbReference type="STRING" id="666681.M301_2527"/>
<dbReference type="Proteomes" id="UP000000383">
    <property type="component" value="Chromosome"/>
</dbReference>
<dbReference type="CDD" id="cd01347">
    <property type="entry name" value="ligand_gated_channel"/>
    <property type="match status" value="1"/>
</dbReference>
<evidence type="ECO:0000256" key="2">
    <source>
        <dbReference type="ARBA" id="ARBA00009810"/>
    </source>
</evidence>
<keyword evidence="12" id="KW-0732">Signal</keyword>
<gene>
    <name evidence="15" type="ordered locus">M301_2527</name>
</gene>
<dbReference type="InterPro" id="IPR039426">
    <property type="entry name" value="TonB-dep_rcpt-like"/>
</dbReference>
<keyword evidence="3 10" id="KW-0813">Transport</keyword>
<dbReference type="Pfam" id="PF00593">
    <property type="entry name" value="TonB_dep_Rec_b-barrel"/>
    <property type="match status" value="1"/>
</dbReference>
<evidence type="ECO:0000256" key="11">
    <source>
        <dbReference type="RuleBase" id="RU003357"/>
    </source>
</evidence>
<evidence type="ECO:0000256" key="12">
    <source>
        <dbReference type="SAM" id="SignalP"/>
    </source>
</evidence>
<keyword evidence="5 10" id="KW-0812">Transmembrane</keyword>
<name>D7DN86_METV0</name>
<evidence type="ECO:0000256" key="10">
    <source>
        <dbReference type="PROSITE-ProRule" id="PRU01360"/>
    </source>
</evidence>
<evidence type="ECO:0000259" key="13">
    <source>
        <dbReference type="Pfam" id="PF00593"/>
    </source>
</evidence>
<dbReference type="InterPro" id="IPR000531">
    <property type="entry name" value="Beta-barrel_TonB"/>
</dbReference>
<dbReference type="HOGENOM" id="CLU_008287_9_4_4"/>
<protein>
    <submittedName>
        <fullName evidence="15">TonB-dependent siderophore receptor</fullName>
    </submittedName>
</protein>
<evidence type="ECO:0000256" key="8">
    <source>
        <dbReference type="ARBA" id="ARBA00023170"/>
    </source>
</evidence>
<keyword evidence="16" id="KW-1185">Reference proteome</keyword>
<dbReference type="InterPro" id="IPR037066">
    <property type="entry name" value="Plug_dom_sf"/>
</dbReference>
<evidence type="ECO:0000256" key="7">
    <source>
        <dbReference type="ARBA" id="ARBA00023136"/>
    </source>
</evidence>
<evidence type="ECO:0000256" key="9">
    <source>
        <dbReference type="ARBA" id="ARBA00023237"/>
    </source>
</evidence>
<dbReference type="Gene3D" id="2.40.170.20">
    <property type="entry name" value="TonB-dependent receptor, beta-barrel domain"/>
    <property type="match status" value="1"/>
</dbReference>
<evidence type="ECO:0000256" key="4">
    <source>
        <dbReference type="ARBA" id="ARBA00022452"/>
    </source>
</evidence>
<dbReference type="GO" id="GO:0015344">
    <property type="term" value="F:siderophore uptake transmembrane transporter activity"/>
    <property type="evidence" value="ECO:0007669"/>
    <property type="project" value="TreeGrafter"/>
</dbReference>
<feature type="signal peptide" evidence="12">
    <location>
        <begin position="1"/>
        <end position="29"/>
    </location>
</feature>
<keyword evidence="8 15" id="KW-0675">Receptor</keyword>
<evidence type="ECO:0000256" key="6">
    <source>
        <dbReference type="ARBA" id="ARBA00023077"/>
    </source>
</evidence>
<sequence>MNRYGNKNITQKSLYLAVALTFNTSLAMAEVAKAESSKSDGVKVEEPKALEEVNVKASAVPNSDSYQATKTRVGKVQQDPHDIPQAITTVTHSLMQDQQVSSLREALRNVSGLTFNAAEGGRGGDNFNLRGFYTFGDIYLDGVRDTAQYYRETFNLEQVDVLRGSAAMLFGRGQAGGVINQVTKMAEIGDKNTVTGSFGEYDYHQFTGDFNKQLTDTAAVRVNVMDRHDETYRENPATGDHPETDRAGVAISFGAGIGTDNEFFLNHVYTQTRDVPDYGIGFINKKPVDRTLATGKQDDKTFYGGDKNFDDSDVNVTTGIFTHKFSPDTQLRTQLRSGSYERAYWAKTPQGTAANAVPTDGTLVLGGNQVRKLDYDTLNLQSDFSTKFNLAGMKHQLLTGVEYLKEDSSRQALRNIGTAANPLYTASQGTGAVSTFSADNYAVYAQDTVEFIPNWDLLVGVRRDEMRANYSSATSPKLSYGENSYRAGLSWHQTPETHYYLSYSDSFSPTADLYQLTIVPQPPERSKSVELGAKWLFLDGDLSFRTALYRTTKDWERSTDLEATSSILTKKRRTDGLEFEVAGNVTDNWEVFGGLAFMDAKILEVAENATAGPGGTTIITPAYSGYKGQRARNTAPVTFNMWTTYKFAGNWKVGGGFEAKDERYGYNPSGGAGANFVNGEFKPNIVPGYTRWDAMLAYEVQKWAVRLNVKNLFDKVYYGDVYDNGGFTVPGNRRQAILTTEYKF</sequence>
<feature type="domain" description="TonB-dependent receptor plug" evidence="14">
    <location>
        <begin position="81"/>
        <end position="178"/>
    </location>
</feature>
<organism evidence="15 16">
    <name type="scientific">Methylotenera versatilis (strain 301)</name>
    <dbReference type="NCBI Taxonomy" id="666681"/>
    <lineage>
        <taxon>Bacteria</taxon>
        <taxon>Pseudomonadati</taxon>
        <taxon>Pseudomonadota</taxon>
        <taxon>Betaproteobacteria</taxon>
        <taxon>Nitrosomonadales</taxon>
        <taxon>Methylophilaceae</taxon>
        <taxon>Methylotenera</taxon>
    </lineage>
</organism>
<dbReference type="RefSeq" id="WP_013149194.1">
    <property type="nucleotide sequence ID" value="NC_014207.1"/>
</dbReference>
<dbReference type="InterPro" id="IPR012910">
    <property type="entry name" value="Plug_dom"/>
</dbReference>
<dbReference type="PANTHER" id="PTHR32552:SF83">
    <property type="entry name" value="BLR3904 PROTEIN"/>
    <property type="match status" value="1"/>
</dbReference>
<reference evidence="15 16" key="2">
    <citation type="journal article" date="2011" name="J. Bacteriol.">
        <title>Genomes of three methylotrophs from a single niche uncover genetic and metabolic divergence of Methylophilaceae.</title>
        <authorList>
            <person name="Lapidus A."/>
            <person name="Clum A."/>
            <person name="Labutti K."/>
            <person name="Kaluzhnaya M.G."/>
            <person name="Lim S."/>
            <person name="Beck D.A."/>
            <person name="Glavina Del Rio T."/>
            <person name="Nolan M."/>
            <person name="Mavromatis K."/>
            <person name="Huntemann M."/>
            <person name="Lucas S."/>
            <person name="Lidstrom M.E."/>
            <person name="Ivanova N."/>
            <person name="Chistoserdova L."/>
        </authorList>
    </citation>
    <scope>NUCLEOTIDE SEQUENCE [LARGE SCALE GENOMIC DNA]</scope>
    <source>
        <strain evidence="15 16">301</strain>
    </source>
</reference>
<accession>D7DN86</accession>
<dbReference type="eggNOG" id="COG4774">
    <property type="taxonomic scope" value="Bacteria"/>
</dbReference>
<dbReference type="KEGG" id="meh:M301_2527"/>
<comment type="similarity">
    <text evidence="2 10 11">Belongs to the TonB-dependent receptor family.</text>
</comment>
<dbReference type="SUPFAM" id="SSF56935">
    <property type="entry name" value="Porins"/>
    <property type="match status" value="1"/>
</dbReference>
<evidence type="ECO:0000313" key="15">
    <source>
        <dbReference type="EMBL" id="ADI30887.1"/>
    </source>
</evidence>
<keyword evidence="7 10" id="KW-0472">Membrane</keyword>
<proteinExistence type="inferred from homology"/>
<keyword evidence="4 10" id="KW-1134">Transmembrane beta strand</keyword>
<evidence type="ECO:0000256" key="1">
    <source>
        <dbReference type="ARBA" id="ARBA00004571"/>
    </source>
</evidence>
<feature type="chain" id="PRO_5003094761" evidence="12">
    <location>
        <begin position="30"/>
        <end position="744"/>
    </location>
</feature>
<dbReference type="Pfam" id="PF07715">
    <property type="entry name" value="Plug"/>
    <property type="match status" value="1"/>
</dbReference>